<dbReference type="PATRIC" id="fig|1458461.3.peg.1836"/>
<organism evidence="2 3">
    <name type="scientific">Candidatus Phaeomarinibacter ectocarpi</name>
    <dbReference type="NCBI Taxonomy" id="1458461"/>
    <lineage>
        <taxon>Bacteria</taxon>
        <taxon>Pseudomonadati</taxon>
        <taxon>Pseudomonadota</taxon>
        <taxon>Alphaproteobacteria</taxon>
        <taxon>Hyphomicrobiales</taxon>
        <taxon>Parvibaculaceae</taxon>
        <taxon>Candidatus Phaeomarinibacter</taxon>
    </lineage>
</organism>
<dbReference type="Gene3D" id="3.30.1780.10">
    <property type="entry name" value="ornithine cyclodeaminase, domain 1"/>
    <property type="match status" value="1"/>
</dbReference>
<dbReference type="RefSeq" id="WP_043948184.1">
    <property type="nucleotide sequence ID" value="NZ_HG966617.1"/>
</dbReference>
<dbReference type="InterPro" id="IPR036291">
    <property type="entry name" value="NAD(P)-bd_dom_sf"/>
</dbReference>
<dbReference type="EC" id="4.3.1.12" evidence="2"/>
<dbReference type="PIRSF" id="PIRSF001439">
    <property type="entry name" value="CryM"/>
    <property type="match status" value="1"/>
</dbReference>
<accession>X5MM41</accession>
<dbReference type="OrthoDB" id="9785971at2"/>
<dbReference type="GO" id="GO:0005737">
    <property type="term" value="C:cytoplasm"/>
    <property type="evidence" value="ECO:0007669"/>
    <property type="project" value="TreeGrafter"/>
</dbReference>
<dbReference type="Pfam" id="PF02423">
    <property type="entry name" value="OCD_Mu_crystall"/>
    <property type="match status" value="1"/>
</dbReference>
<dbReference type="GO" id="GO:0019752">
    <property type="term" value="P:carboxylic acid metabolic process"/>
    <property type="evidence" value="ECO:0007669"/>
    <property type="project" value="UniProtKB-ARBA"/>
</dbReference>
<dbReference type="PANTHER" id="PTHR13812:SF19">
    <property type="entry name" value="KETIMINE REDUCTASE MU-CRYSTALLIN"/>
    <property type="match status" value="1"/>
</dbReference>
<dbReference type="HOGENOM" id="CLU_042088_1_2_5"/>
<evidence type="ECO:0000313" key="3">
    <source>
        <dbReference type="Proteomes" id="UP000032160"/>
    </source>
</evidence>
<proteinExistence type="inferred from homology"/>
<dbReference type="SUPFAM" id="SSF51735">
    <property type="entry name" value="NAD(P)-binding Rossmann-fold domains"/>
    <property type="match status" value="1"/>
</dbReference>
<dbReference type="InterPro" id="IPR003462">
    <property type="entry name" value="ODC_Mu_crystall"/>
</dbReference>
<evidence type="ECO:0000256" key="1">
    <source>
        <dbReference type="ARBA" id="ARBA00008903"/>
    </source>
</evidence>
<dbReference type="Proteomes" id="UP000032160">
    <property type="component" value="Chromosome I"/>
</dbReference>
<dbReference type="EMBL" id="HG966617">
    <property type="protein sequence ID" value="CDO60045.1"/>
    <property type="molecule type" value="Genomic_DNA"/>
</dbReference>
<dbReference type="InterPro" id="IPR023401">
    <property type="entry name" value="ODC_N"/>
</dbReference>
<dbReference type="AlphaFoldDB" id="X5MM41"/>
<protein>
    <submittedName>
        <fullName evidence="2">Ornithine cyclodeaminase</fullName>
        <ecNumber evidence="2">4.3.1.12</ecNumber>
    </submittedName>
</protein>
<sequence>MRLVTAAEINQALDVRSLMERLRSAFRDDIANPARTLHHIESSLGPDEPGAGDLMVMPAWVRGTARSGDMSGRRGYIGVKVQSVFPDNRTKGIPSLTGVYVLMSGRTGEPLGLLDAPTLTAWRTAAASALAATYLARQDAERLLVVGSGALVPHLIKAHAEARPICNVLIWNRTPATAEKLAKRLTRPDLKVAATTDLEGAVRGADVICTATGSTQPLIKGEWLQRGVHLDCVGGYRPDMREVDDEVVSRARVFVDTRTGAMSEAGDIIAPLESGAITTEDITADLHDLARGDRAGRRYHDQITLFKSVGVALEDLAAATLAFERT</sequence>
<dbReference type="FunFam" id="3.40.50.720:FF:000311">
    <property type="entry name" value="Ornithine cyclodeaminase"/>
    <property type="match status" value="1"/>
</dbReference>
<name>X5MM41_9HYPH</name>
<dbReference type="NCBIfam" id="NF004793">
    <property type="entry name" value="PRK06141.1"/>
    <property type="match status" value="1"/>
</dbReference>
<reference evidence="2 3" key="1">
    <citation type="journal article" date="2014" name="Front. Genet.">
        <title>Genome and metabolic network of "Candidatus Phaeomarinobacter ectocarpi" Ec32, a new candidate genus of Alphaproteobacteria frequently associated with brown algae.</title>
        <authorList>
            <person name="Dittami S.M."/>
            <person name="Barbeyron T."/>
            <person name="Boyen C."/>
            <person name="Cambefort J."/>
            <person name="Collet G."/>
            <person name="Delage L."/>
            <person name="Gobet A."/>
            <person name="Groisillier A."/>
            <person name="Leblanc C."/>
            <person name="Michel G."/>
            <person name="Scornet D."/>
            <person name="Siegel A."/>
            <person name="Tapia J.E."/>
            <person name="Tonon T."/>
        </authorList>
    </citation>
    <scope>NUCLEOTIDE SEQUENCE [LARGE SCALE GENOMIC DNA]</scope>
    <source>
        <strain evidence="2 3">Ec32</strain>
    </source>
</reference>
<comment type="similarity">
    <text evidence="1">Belongs to the ornithine cyclodeaminase/mu-crystallin family.</text>
</comment>
<evidence type="ECO:0000313" key="2">
    <source>
        <dbReference type="EMBL" id="CDO60045.1"/>
    </source>
</evidence>
<dbReference type="KEGG" id="pect:BN1012_Phect1832"/>
<dbReference type="STRING" id="1458461.BN1012_Phect1832"/>
<dbReference type="GO" id="GO:0008473">
    <property type="term" value="F:ornithine cyclodeaminase activity"/>
    <property type="evidence" value="ECO:0007669"/>
    <property type="project" value="UniProtKB-EC"/>
</dbReference>
<keyword evidence="2" id="KW-0456">Lyase</keyword>
<gene>
    <name evidence="2" type="ORF">BN1012_Phect1832</name>
</gene>
<dbReference type="Gene3D" id="3.40.50.720">
    <property type="entry name" value="NAD(P)-binding Rossmann-like Domain"/>
    <property type="match status" value="1"/>
</dbReference>
<dbReference type="GO" id="GO:0016491">
    <property type="term" value="F:oxidoreductase activity"/>
    <property type="evidence" value="ECO:0007669"/>
    <property type="project" value="UniProtKB-ARBA"/>
</dbReference>
<keyword evidence="3" id="KW-1185">Reference proteome</keyword>
<dbReference type="PANTHER" id="PTHR13812">
    <property type="entry name" value="KETIMINE REDUCTASE MU-CRYSTALLIN"/>
    <property type="match status" value="1"/>
</dbReference>